<sequence>MDFKYMIIRASSLLLLLSGSLFTACDDDDPDAFISVSKQEIEVEYNGLTANGETVNFDLGSNHAWRATYVEEWIHPTHTEGDRGRTRIFLAIDENNTGKDREGYVIFEGDGSRRTVAVIQKLKVDALMVSPGKLTVVKSGLLETGAKASVYISANSDWTIEVAGDSGWITPSKTSGKAGEEDVELTITQNTTGAVRTGTFVVIAGSKRATVTVTQNLEGLKVSATSFRVNKFGFADEERTPLTFTVTAAEAWTSTADGWLTLSPASGDAGETEVTLTVGENGTGALRSGEVKIVTAQTGLEETVSVSQNAKDNLFEDDGQQVGHVYYNEPFDWCKPFNKDDQVGSDGVKTSTLPIYGTTEDRKEGNAAFVKSGLKDYNPDGECMYLASDYLKMGRGGNQTGVILPALDAVAEGYCTDVELTFEICPNIGGSKIPDEVTVSVEIVEGPGTIGGEAKLSDPITPEGKYVWTPVSMKLYGITADTRIVIRSTQQGQNGYFRWFLDDIKMTKIAAE</sequence>
<dbReference type="Proteomes" id="UP000183253">
    <property type="component" value="Unassembled WGS sequence"/>
</dbReference>
<feature type="chain" id="PRO_5010216410" evidence="1">
    <location>
        <begin position="24"/>
        <end position="512"/>
    </location>
</feature>
<proteinExistence type="predicted"/>
<keyword evidence="1" id="KW-0732">Signal</keyword>
<dbReference type="PROSITE" id="PS51257">
    <property type="entry name" value="PROKAR_LIPOPROTEIN"/>
    <property type="match status" value="1"/>
</dbReference>
<dbReference type="Gene3D" id="2.60.40.10">
    <property type="entry name" value="Immunoglobulins"/>
    <property type="match status" value="3"/>
</dbReference>
<protein>
    <submittedName>
        <fullName evidence="3">Putative binding domain-containing protein, N-terminal</fullName>
    </submittedName>
</protein>
<gene>
    <name evidence="3" type="ORF">SAMN05444145_108133</name>
</gene>
<reference evidence="3 4" key="1">
    <citation type="submission" date="2016-10" db="EMBL/GenBank/DDBJ databases">
        <authorList>
            <person name="de Groot N.N."/>
        </authorList>
    </citation>
    <scope>NUCLEOTIDE SEQUENCE [LARGE SCALE GENOMIC DNA]</scope>
    <source>
        <strain evidence="3 4">DSM 25383</strain>
    </source>
</reference>
<evidence type="ECO:0000259" key="2">
    <source>
        <dbReference type="Pfam" id="PF13004"/>
    </source>
</evidence>
<feature type="signal peptide" evidence="1">
    <location>
        <begin position="1"/>
        <end position="23"/>
    </location>
</feature>
<accession>A0A1H4EX76</accession>
<organism evidence="3 4">
    <name type="scientific">Alistipes timonensis JC136</name>
    <dbReference type="NCBI Taxonomy" id="1033731"/>
    <lineage>
        <taxon>Bacteria</taxon>
        <taxon>Pseudomonadati</taxon>
        <taxon>Bacteroidota</taxon>
        <taxon>Bacteroidia</taxon>
        <taxon>Bacteroidales</taxon>
        <taxon>Rikenellaceae</taxon>
        <taxon>Alistipes</taxon>
    </lineage>
</organism>
<dbReference type="InterPro" id="IPR013783">
    <property type="entry name" value="Ig-like_fold"/>
</dbReference>
<feature type="domain" description="BACON" evidence="2">
    <location>
        <begin position="158"/>
        <end position="216"/>
    </location>
</feature>
<dbReference type="Pfam" id="PF13004">
    <property type="entry name" value="BACON"/>
    <property type="match status" value="3"/>
</dbReference>
<dbReference type="CDD" id="cd14948">
    <property type="entry name" value="BACON"/>
    <property type="match status" value="3"/>
</dbReference>
<name>A0A1H4EX76_9BACT</name>
<dbReference type="EMBL" id="FNRI01000008">
    <property type="protein sequence ID" value="SEA89674.1"/>
    <property type="molecule type" value="Genomic_DNA"/>
</dbReference>
<dbReference type="RefSeq" id="WP_010265011.1">
    <property type="nucleotide sequence ID" value="NZ_CAEG01000015.1"/>
</dbReference>
<dbReference type="OrthoDB" id="1002989at2"/>
<dbReference type="InterPro" id="IPR024361">
    <property type="entry name" value="BACON"/>
</dbReference>
<evidence type="ECO:0000313" key="3">
    <source>
        <dbReference type="EMBL" id="SEA89674.1"/>
    </source>
</evidence>
<feature type="domain" description="BACON" evidence="2">
    <location>
        <begin position="253"/>
        <end position="309"/>
    </location>
</feature>
<dbReference type="AlphaFoldDB" id="A0A1H4EX76"/>
<evidence type="ECO:0000256" key="1">
    <source>
        <dbReference type="SAM" id="SignalP"/>
    </source>
</evidence>
<feature type="domain" description="BACON" evidence="2">
    <location>
        <begin position="65"/>
        <end position="121"/>
    </location>
</feature>
<evidence type="ECO:0000313" key="4">
    <source>
        <dbReference type="Proteomes" id="UP000183253"/>
    </source>
</evidence>
<dbReference type="STRING" id="1033731.SAMN05444145_108133"/>
<keyword evidence="4" id="KW-1185">Reference proteome</keyword>